<dbReference type="RefSeq" id="WP_180841905.1">
    <property type="nucleotide sequence ID" value="NZ_CP059154.1"/>
</dbReference>
<dbReference type="GeneID" id="56142280"/>
<keyword evidence="1" id="KW-0663">Pyridoxal phosphate</keyword>
<dbReference type="InterPro" id="IPR000653">
    <property type="entry name" value="DegT/StrS_aminotransferase"/>
</dbReference>
<accession>A0A7D6CQT3</accession>
<dbReference type="AlphaFoldDB" id="A0A7D6CQT3"/>
<dbReference type="InterPro" id="IPR015421">
    <property type="entry name" value="PyrdxlP-dep_Trfase_major"/>
</dbReference>
<dbReference type="Proteomes" id="UP000510869">
    <property type="component" value="Chromosome"/>
</dbReference>
<name>A0A7D6CQT3_9EURY</name>
<dbReference type="InterPro" id="IPR015422">
    <property type="entry name" value="PyrdxlP-dep_Trfase_small"/>
</dbReference>
<dbReference type="SUPFAM" id="SSF53383">
    <property type="entry name" value="PLP-dependent transferases"/>
    <property type="match status" value="1"/>
</dbReference>
<protein>
    <submittedName>
        <fullName evidence="2">DegT/DnrJ/EryC1/StrS aminotransferase family protein</fullName>
    </submittedName>
</protein>
<dbReference type="Gene3D" id="3.90.1150.10">
    <property type="entry name" value="Aspartate Aminotransferase, domain 1"/>
    <property type="match status" value="1"/>
</dbReference>
<proteinExistence type="inferred from homology"/>
<dbReference type="GO" id="GO:0008483">
    <property type="term" value="F:transaminase activity"/>
    <property type="evidence" value="ECO:0007669"/>
    <property type="project" value="UniProtKB-KW"/>
</dbReference>
<dbReference type="OrthoDB" id="358899at2157"/>
<comment type="similarity">
    <text evidence="1">Belongs to the DegT/DnrJ/EryC1 family.</text>
</comment>
<dbReference type="EMBL" id="CP059154">
    <property type="protein sequence ID" value="QLK26734.1"/>
    <property type="molecule type" value="Genomic_DNA"/>
</dbReference>
<dbReference type="InterPro" id="IPR015424">
    <property type="entry name" value="PyrdxlP-dep_Trfase"/>
</dbReference>
<keyword evidence="3" id="KW-1185">Reference proteome</keyword>
<sequence length="374" mass="40558">MISATPSMFDLSVARSATGGIDSFVDRHAPDVASTYYGSGKVALRDGLAGVAHPGGNVVVPAYLSPAVVEPFRELGLEARFYAIEESFAPDVADLEGRIDDETVAVMSVNYFGFPQPGLERIASLTDEYDCYHIDDNAHSPLSVHEGTLLGTYGDLGITTLRKLLPVPDGALLYRTDEELRERYSPSPLAGPSERVGTADCRFVATSVVGAVLERSPSLYRSVEAALSDGVDGSQSVDPEARYEAAKVPMSKLSASVTDGADPDEIRETRRENYRTWRGIFDERDDVTIRYDSLPPGISPYEFPVRADDPARLLAELEAAGVAGAHTWPILRQSVRGNDEYETANRLSAELVALPVHQGIEPSEIEAAADRLRR</sequence>
<dbReference type="Pfam" id="PF01041">
    <property type="entry name" value="DegT_DnrJ_EryC1"/>
    <property type="match status" value="1"/>
</dbReference>
<keyword evidence="2" id="KW-0032">Aminotransferase</keyword>
<dbReference type="PANTHER" id="PTHR30244:SF34">
    <property type="entry name" value="DTDP-4-AMINO-4,6-DIDEOXYGALACTOSE TRANSAMINASE"/>
    <property type="match status" value="1"/>
</dbReference>
<reference evidence="2 3" key="1">
    <citation type="submission" date="2020-07" db="EMBL/GenBank/DDBJ databases">
        <title>Natrinema (YPL30) sp. nov. and Haloterrigena xxxxxx (YPL8) sp. nov., isolated from a salt mine.</title>
        <authorList>
            <person name="Cui H."/>
        </authorList>
    </citation>
    <scope>NUCLEOTIDE SEQUENCE [LARGE SCALE GENOMIC DNA]</scope>
    <source>
        <strain evidence="2 3">YPL13</strain>
    </source>
</reference>
<evidence type="ECO:0000313" key="2">
    <source>
        <dbReference type="EMBL" id="QLK26734.1"/>
    </source>
</evidence>
<dbReference type="PANTHER" id="PTHR30244">
    <property type="entry name" value="TRANSAMINASE"/>
    <property type="match status" value="1"/>
</dbReference>
<organism evidence="2 3">
    <name type="scientific">Natrinema zhouii</name>
    <dbReference type="NCBI Taxonomy" id="1710539"/>
    <lineage>
        <taxon>Archaea</taxon>
        <taxon>Methanobacteriati</taxon>
        <taxon>Methanobacteriota</taxon>
        <taxon>Stenosarchaea group</taxon>
        <taxon>Halobacteria</taxon>
        <taxon>Halobacteriales</taxon>
        <taxon>Natrialbaceae</taxon>
        <taxon>Natrinema</taxon>
    </lineage>
</organism>
<dbReference type="GO" id="GO:0000271">
    <property type="term" value="P:polysaccharide biosynthetic process"/>
    <property type="evidence" value="ECO:0007669"/>
    <property type="project" value="TreeGrafter"/>
</dbReference>
<keyword evidence="2" id="KW-0808">Transferase</keyword>
<gene>
    <name evidence="2" type="ORF">HYG81_03705</name>
</gene>
<dbReference type="GO" id="GO:0030170">
    <property type="term" value="F:pyridoxal phosphate binding"/>
    <property type="evidence" value="ECO:0007669"/>
    <property type="project" value="TreeGrafter"/>
</dbReference>
<dbReference type="KEGG" id="nay:HYG81_03705"/>
<dbReference type="Gene3D" id="3.40.640.10">
    <property type="entry name" value="Type I PLP-dependent aspartate aminotransferase-like (Major domain)"/>
    <property type="match status" value="1"/>
</dbReference>
<evidence type="ECO:0000256" key="1">
    <source>
        <dbReference type="RuleBase" id="RU004508"/>
    </source>
</evidence>
<evidence type="ECO:0000313" key="3">
    <source>
        <dbReference type="Proteomes" id="UP000510869"/>
    </source>
</evidence>